<keyword evidence="3" id="KW-1003">Cell membrane</keyword>
<dbReference type="PANTHER" id="PTHR43394:SF1">
    <property type="entry name" value="ATP-BINDING CASSETTE SUB-FAMILY B MEMBER 10, MITOCHONDRIAL"/>
    <property type="match status" value="1"/>
</dbReference>
<sequence>MAFLTGALRGQDLNLHVIRARSRVRSIWRFVHGYRSLYLVALLLLAVAALARSSFAWVIKTFTDDVLLPGNYDRIPLMGLYFLGLAAAAGLLTFLGGRLAAQTAEGVTRRLRVFLYDHLQHLPFAYHDRMQTGDLIQRSSSDVEEIRRLFAEHLMGLSRIVSMSSMAFVAMWQLSPRLALVSAIVIPISVGVSFGFWSYLARIYDLFQDQEARLSSLLQENIYGARVVRAFAREQYEIAKFERENAILLNRGRNVVRFHNVFWPSMDLILASQMVGSTLFGAWMAIDGQISMGTYVAFTGLLGLMVGPVRHLGRIFAFITQSLVSYERVLAIINEDREPLDAGLVDMPQELAGDVRFEDVSFIYPEGTQDRPGESTLPGVLHGISFHAEPGQVIAILGPTGSGKTSMMNLLPRFYAYTGGRILLDGRELTEYPRRQLRRHIGVVQQEPFLFSRSIRENITYGTFRKVSEAEIVAAAEAANIHESILDMPRGYDTVVGEQGVTLSGGQRQRVAIARTILKDPRILILDDATSAVDTSTEKAIREALRNLMRNRTTFVIAHRISSIASADRILVLDQGRIVQTGTHEELVAQAGTYRDVFRLQTSIEAELQADIQSTLEAQPA</sequence>
<dbReference type="Gene3D" id="1.20.1560.10">
    <property type="entry name" value="ABC transporter type 1, transmembrane domain"/>
    <property type="match status" value="1"/>
</dbReference>
<dbReference type="PROSITE" id="PS50893">
    <property type="entry name" value="ABC_TRANSPORTER_2"/>
    <property type="match status" value="1"/>
</dbReference>
<evidence type="ECO:0000256" key="6">
    <source>
        <dbReference type="ARBA" id="ARBA00022840"/>
    </source>
</evidence>
<keyword evidence="4 9" id="KW-0812">Transmembrane</keyword>
<dbReference type="AlphaFoldDB" id="A0A6B1DNA1"/>
<dbReference type="GO" id="GO:0015421">
    <property type="term" value="F:ABC-type oligopeptide transporter activity"/>
    <property type="evidence" value="ECO:0007669"/>
    <property type="project" value="TreeGrafter"/>
</dbReference>
<dbReference type="InterPro" id="IPR011527">
    <property type="entry name" value="ABC1_TM_dom"/>
</dbReference>
<dbReference type="InterPro" id="IPR003439">
    <property type="entry name" value="ABC_transporter-like_ATP-bd"/>
</dbReference>
<dbReference type="GO" id="GO:0016887">
    <property type="term" value="F:ATP hydrolysis activity"/>
    <property type="evidence" value="ECO:0007669"/>
    <property type="project" value="InterPro"/>
</dbReference>
<dbReference type="EMBL" id="VXPY01000012">
    <property type="protein sequence ID" value="MYD88980.1"/>
    <property type="molecule type" value="Genomic_DNA"/>
</dbReference>
<dbReference type="InterPro" id="IPR027417">
    <property type="entry name" value="P-loop_NTPase"/>
</dbReference>
<feature type="transmembrane region" description="Helical" evidence="9">
    <location>
        <begin position="261"/>
        <end position="286"/>
    </location>
</feature>
<dbReference type="PROSITE" id="PS50929">
    <property type="entry name" value="ABC_TM1F"/>
    <property type="match status" value="1"/>
</dbReference>
<keyword evidence="2" id="KW-0813">Transport</keyword>
<keyword evidence="5" id="KW-0547">Nucleotide-binding</keyword>
<name>A0A6B1DNA1_9CHLR</name>
<dbReference type="SMART" id="SM00382">
    <property type="entry name" value="AAA"/>
    <property type="match status" value="1"/>
</dbReference>
<evidence type="ECO:0000259" key="10">
    <source>
        <dbReference type="PROSITE" id="PS50893"/>
    </source>
</evidence>
<evidence type="ECO:0000259" key="11">
    <source>
        <dbReference type="PROSITE" id="PS50929"/>
    </source>
</evidence>
<evidence type="ECO:0000256" key="1">
    <source>
        <dbReference type="ARBA" id="ARBA00004651"/>
    </source>
</evidence>
<evidence type="ECO:0000256" key="8">
    <source>
        <dbReference type="ARBA" id="ARBA00023136"/>
    </source>
</evidence>
<keyword evidence="6 12" id="KW-0067">ATP-binding</keyword>
<feature type="transmembrane region" description="Helical" evidence="9">
    <location>
        <begin position="292"/>
        <end position="309"/>
    </location>
</feature>
<comment type="subcellular location">
    <subcellularLocation>
        <location evidence="1">Cell membrane</location>
        <topology evidence="1">Multi-pass membrane protein</topology>
    </subcellularLocation>
</comment>
<dbReference type="CDD" id="cd18542">
    <property type="entry name" value="ABC_6TM_YknU_like"/>
    <property type="match status" value="1"/>
</dbReference>
<dbReference type="GO" id="GO:0005886">
    <property type="term" value="C:plasma membrane"/>
    <property type="evidence" value="ECO:0007669"/>
    <property type="project" value="UniProtKB-SubCell"/>
</dbReference>
<dbReference type="GO" id="GO:0005524">
    <property type="term" value="F:ATP binding"/>
    <property type="evidence" value="ECO:0007669"/>
    <property type="project" value="UniProtKB-KW"/>
</dbReference>
<evidence type="ECO:0000313" key="12">
    <source>
        <dbReference type="EMBL" id="MYD88980.1"/>
    </source>
</evidence>
<dbReference type="InterPro" id="IPR036640">
    <property type="entry name" value="ABC1_TM_sf"/>
</dbReference>
<feature type="transmembrane region" description="Helical" evidence="9">
    <location>
        <begin position="37"/>
        <end position="59"/>
    </location>
</feature>
<dbReference type="InterPro" id="IPR003593">
    <property type="entry name" value="AAA+_ATPase"/>
</dbReference>
<keyword evidence="7 9" id="KW-1133">Transmembrane helix</keyword>
<dbReference type="FunFam" id="3.40.50.300:FF:000221">
    <property type="entry name" value="Multidrug ABC transporter ATP-binding protein"/>
    <property type="match status" value="1"/>
</dbReference>
<evidence type="ECO:0000256" key="5">
    <source>
        <dbReference type="ARBA" id="ARBA00022741"/>
    </source>
</evidence>
<evidence type="ECO:0000256" key="7">
    <source>
        <dbReference type="ARBA" id="ARBA00022989"/>
    </source>
</evidence>
<dbReference type="PANTHER" id="PTHR43394">
    <property type="entry name" value="ATP-DEPENDENT PERMEASE MDL1, MITOCHONDRIAL"/>
    <property type="match status" value="1"/>
</dbReference>
<dbReference type="Pfam" id="PF00005">
    <property type="entry name" value="ABC_tran"/>
    <property type="match status" value="1"/>
</dbReference>
<comment type="caution">
    <text evidence="12">The sequence shown here is derived from an EMBL/GenBank/DDBJ whole genome shotgun (WGS) entry which is preliminary data.</text>
</comment>
<dbReference type="Pfam" id="PF00664">
    <property type="entry name" value="ABC_membrane"/>
    <property type="match status" value="1"/>
</dbReference>
<keyword evidence="8 9" id="KW-0472">Membrane</keyword>
<feature type="transmembrane region" description="Helical" evidence="9">
    <location>
        <begin position="180"/>
        <end position="200"/>
    </location>
</feature>
<gene>
    <name evidence="12" type="ORF">F4Y08_01385</name>
</gene>
<accession>A0A6B1DNA1</accession>
<evidence type="ECO:0000256" key="2">
    <source>
        <dbReference type="ARBA" id="ARBA00022448"/>
    </source>
</evidence>
<dbReference type="Gene3D" id="3.40.50.300">
    <property type="entry name" value="P-loop containing nucleotide triphosphate hydrolases"/>
    <property type="match status" value="1"/>
</dbReference>
<evidence type="ECO:0000256" key="3">
    <source>
        <dbReference type="ARBA" id="ARBA00022475"/>
    </source>
</evidence>
<dbReference type="InterPro" id="IPR017871">
    <property type="entry name" value="ABC_transporter-like_CS"/>
</dbReference>
<dbReference type="SUPFAM" id="SSF90123">
    <property type="entry name" value="ABC transporter transmembrane region"/>
    <property type="match status" value="1"/>
</dbReference>
<evidence type="ECO:0000256" key="4">
    <source>
        <dbReference type="ARBA" id="ARBA00022692"/>
    </source>
</evidence>
<feature type="domain" description="ABC transmembrane type-1" evidence="11">
    <location>
        <begin position="39"/>
        <end position="321"/>
    </location>
</feature>
<dbReference type="SUPFAM" id="SSF52540">
    <property type="entry name" value="P-loop containing nucleoside triphosphate hydrolases"/>
    <property type="match status" value="1"/>
</dbReference>
<feature type="transmembrane region" description="Helical" evidence="9">
    <location>
        <begin position="79"/>
        <end position="101"/>
    </location>
</feature>
<proteinExistence type="predicted"/>
<protein>
    <submittedName>
        <fullName evidence="12">ABC transporter ATP-binding protein</fullName>
    </submittedName>
</protein>
<organism evidence="12">
    <name type="scientific">Caldilineaceae bacterium SB0662_bin_9</name>
    <dbReference type="NCBI Taxonomy" id="2605258"/>
    <lineage>
        <taxon>Bacteria</taxon>
        <taxon>Bacillati</taxon>
        <taxon>Chloroflexota</taxon>
        <taxon>Caldilineae</taxon>
        <taxon>Caldilineales</taxon>
        <taxon>Caldilineaceae</taxon>
    </lineage>
</organism>
<reference evidence="12" key="1">
    <citation type="submission" date="2019-09" db="EMBL/GenBank/DDBJ databases">
        <title>Characterisation of the sponge microbiome using genome-centric metagenomics.</title>
        <authorList>
            <person name="Engelberts J.P."/>
            <person name="Robbins S.J."/>
            <person name="De Goeij J.M."/>
            <person name="Aranda M."/>
            <person name="Bell S.C."/>
            <person name="Webster N.S."/>
        </authorList>
    </citation>
    <scope>NUCLEOTIDE SEQUENCE</scope>
    <source>
        <strain evidence="12">SB0662_bin_9</strain>
    </source>
</reference>
<dbReference type="PROSITE" id="PS00211">
    <property type="entry name" value="ABC_TRANSPORTER_1"/>
    <property type="match status" value="1"/>
</dbReference>
<dbReference type="InterPro" id="IPR039421">
    <property type="entry name" value="Type_1_exporter"/>
</dbReference>
<feature type="domain" description="ABC transporter" evidence="10">
    <location>
        <begin position="355"/>
        <end position="600"/>
    </location>
</feature>
<evidence type="ECO:0000256" key="9">
    <source>
        <dbReference type="SAM" id="Phobius"/>
    </source>
</evidence>